<sequence length="58" mass="6326">YLVARDEVGGGQQKLVGWKNSLDPAPGPFSFQMDPSGAEQFVLLEQFCAVLGKWSLGR</sequence>
<gene>
    <name evidence="1" type="ORF">KI387_028875</name>
</gene>
<organism evidence="1 2">
    <name type="scientific">Taxus chinensis</name>
    <name type="common">Chinese yew</name>
    <name type="synonym">Taxus wallichiana var. chinensis</name>
    <dbReference type="NCBI Taxonomy" id="29808"/>
    <lineage>
        <taxon>Eukaryota</taxon>
        <taxon>Viridiplantae</taxon>
        <taxon>Streptophyta</taxon>
        <taxon>Embryophyta</taxon>
        <taxon>Tracheophyta</taxon>
        <taxon>Spermatophyta</taxon>
        <taxon>Pinopsida</taxon>
        <taxon>Pinidae</taxon>
        <taxon>Conifers II</taxon>
        <taxon>Cupressales</taxon>
        <taxon>Taxaceae</taxon>
        <taxon>Taxus</taxon>
    </lineage>
</organism>
<evidence type="ECO:0000313" key="2">
    <source>
        <dbReference type="Proteomes" id="UP000824469"/>
    </source>
</evidence>
<name>A0AA38CDP7_TAXCH</name>
<feature type="non-terminal residue" evidence="1">
    <location>
        <position position="58"/>
    </location>
</feature>
<accession>A0AA38CDP7</accession>
<comment type="caution">
    <text evidence="1">The sequence shown here is derived from an EMBL/GenBank/DDBJ whole genome shotgun (WGS) entry which is preliminary data.</text>
</comment>
<evidence type="ECO:0000313" key="1">
    <source>
        <dbReference type="EMBL" id="KAH9297193.1"/>
    </source>
</evidence>
<proteinExistence type="predicted"/>
<dbReference type="EMBL" id="JAHRHJ020000010">
    <property type="protein sequence ID" value="KAH9297193.1"/>
    <property type="molecule type" value="Genomic_DNA"/>
</dbReference>
<dbReference type="AlphaFoldDB" id="A0AA38CDP7"/>
<protein>
    <submittedName>
        <fullName evidence="1">Uncharacterized protein</fullName>
    </submittedName>
</protein>
<keyword evidence="2" id="KW-1185">Reference proteome</keyword>
<feature type="non-terminal residue" evidence="1">
    <location>
        <position position="1"/>
    </location>
</feature>
<reference evidence="1 2" key="1">
    <citation type="journal article" date="2021" name="Nat. Plants">
        <title>The Taxus genome provides insights into paclitaxel biosynthesis.</title>
        <authorList>
            <person name="Xiong X."/>
            <person name="Gou J."/>
            <person name="Liao Q."/>
            <person name="Li Y."/>
            <person name="Zhou Q."/>
            <person name="Bi G."/>
            <person name="Li C."/>
            <person name="Du R."/>
            <person name="Wang X."/>
            <person name="Sun T."/>
            <person name="Guo L."/>
            <person name="Liang H."/>
            <person name="Lu P."/>
            <person name="Wu Y."/>
            <person name="Zhang Z."/>
            <person name="Ro D.K."/>
            <person name="Shang Y."/>
            <person name="Huang S."/>
            <person name="Yan J."/>
        </authorList>
    </citation>
    <scope>NUCLEOTIDE SEQUENCE [LARGE SCALE GENOMIC DNA]</scope>
    <source>
        <strain evidence="1">Ta-2019</strain>
    </source>
</reference>
<dbReference type="Proteomes" id="UP000824469">
    <property type="component" value="Unassembled WGS sequence"/>
</dbReference>